<reference evidence="2 3" key="1">
    <citation type="submission" date="2019-04" db="EMBL/GenBank/DDBJ databases">
        <title>Lysinibacillus genome sequencing.</title>
        <authorList>
            <person name="Dunlap C."/>
        </authorList>
    </citation>
    <scope>NUCLEOTIDE SEQUENCE [LARGE SCALE GENOMIC DNA]</scope>
    <source>
        <strain evidence="2 3">CCTCC AB 2010389</strain>
    </source>
</reference>
<keyword evidence="1" id="KW-0472">Membrane</keyword>
<sequence>MFSDYQGGPINGWGYLFLLALGGLFFFCVGITPLKNDIEAAPLHGNICIKEIEGAILEEKPRSLIMKYTMQSEKFDIFCYNELVANMNIQKVSNIWVSIYASSAIIRWNEKEYFFTRPYKSLVITDSNVSTLLKEEKEGE</sequence>
<dbReference type="EMBL" id="SZPU01000085">
    <property type="protein sequence ID" value="TKI60073.1"/>
    <property type="molecule type" value="Genomic_DNA"/>
</dbReference>
<accession>A0A4V5TLJ3</accession>
<gene>
    <name evidence="2" type="ORF">FC756_19835</name>
</gene>
<keyword evidence="1" id="KW-1133">Transmembrane helix</keyword>
<keyword evidence="3" id="KW-1185">Reference proteome</keyword>
<name>A0A4V5TLJ3_9BACI</name>
<dbReference type="RefSeq" id="WP_107896485.1">
    <property type="nucleotide sequence ID" value="NZ_PYWM01000021.1"/>
</dbReference>
<evidence type="ECO:0000313" key="3">
    <source>
        <dbReference type="Proteomes" id="UP000308744"/>
    </source>
</evidence>
<keyword evidence="1" id="KW-0812">Transmembrane</keyword>
<evidence type="ECO:0000256" key="1">
    <source>
        <dbReference type="SAM" id="Phobius"/>
    </source>
</evidence>
<comment type="caution">
    <text evidence="2">The sequence shown here is derived from an EMBL/GenBank/DDBJ whole genome shotgun (WGS) entry which is preliminary data.</text>
</comment>
<feature type="transmembrane region" description="Helical" evidence="1">
    <location>
        <begin position="12"/>
        <end position="34"/>
    </location>
</feature>
<evidence type="ECO:0000313" key="2">
    <source>
        <dbReference type="EMBL" id="TKI60073.1"/>
    </source>
</evidence>
<proteinExistence type="predicted"/>
<dbReference type="Proteomes" id="UP000308744">
    <property type="component" value="Unassembled WGS sequence"/>
</dbReference>
<organism evidence="2 3">
    <name type="scientific">Lysinibacillus mangiferihumi</name>
    <dbReference type="NCBI Taxonomy" id="1130819"/>
    <lineage>
        <taxon>Bacteria</taxon>
        <taxon>Bacillati</taxon>
        <taxon>Bacillota</taxon>
        <taxon>Bacilli</taxon>
        <taxon>Bacillales</taxon>
        <taxon>Bacillaceae</taxon>
        <taxon>Lysinibacillus</taxon>
    </lineage>
</organism>
<dbReference type="AlphaFoldDB" id="A0A4V5TLJ3"/>
<protein>
    <submittedName>
        <fullName evidence="2">Uncharacterized protein</fullName>
    </submittedName>
</protein>